<comment type="subcellular location">
    <subcellularLocation>
        <location evidence="1">Cell envelope</location>
    </subcellularLocation>
</comment>
<dbReference type="GO" id="GO:0030313">
    <property type="term" value="C:cell envelope"/>
    <property type="evidence" value="ECO:0007669"/>
    <property type="project" value="UniProtKB-SubCell"/>
</dbReference>
<evidence type="ECO:0000256" key="1">
    <source>
        <dbReference type="ARBA" id="ARBA00004196"/>
    </source>
</evidence>
<feature type="domain" description="Thioredoxin" evidence="5">
    <location>
        <begin position="54"/>
        <end position="207"/>
    </location>
</feature>
<dbReference type="InterPro" id="IPR013766">
    <property type="entry name" value="Thioredoxin_domain"/>
</dbReference>
<dbReference type="CDD" id="cd02966">
    <property type="entry name" value="TlpA_like_family"/>
    <property type="match status" value="1"/>
</dbReference>
<organism evidence="6 7">
    <name type="scientific">Anseongella ginsenosidimutans</name>
    <dbReference type="NCBI Taxonomy" id="496056"/>
    <lineage>
        <taxon>Bacteria</taxon>
        <taxon>Pseudomonadati</taxon>
        <taxon>Bacteroidota</taxon>
        <taxon>Sphingobacteriia</taxon>
        <taxon>Sphingobacteriales</taxon>
        <taxon>Sphingobacteriaceae</taxon>
        <taxon>Anseongella</taxon>
    </lineage>
</organism>
<dbReference type="RefSeq" id="WP_132129079.1">
    <property type="nucleotide sequence ID" value="NZ_CP042432.1"/>
</dbReference>
<dbReference type="PANTHER" id="PTHR42852">
    <property type="entry name" value="THIOL:DISULFIDE INTERCHANGE PROTEIN DSBE"/>
    <property type="match status" value="1"/>
</dbReference>
<keyword evidence="4" id="KW-0676">Redox-active center</keyword>
<dbReference type="InterPro" id="IPR036249">
    <property type="entry name" value="Thioredoxin-like_sf"/>
</dbReference>
<keyword evidence="3" id="KW-1015">Disulfide bond</keyword>
<evidence type="ECO:0000259" key="5">
    <source>
        <dbReference type="PROSITE" id="PS51352"/>
    </source>
</evidence>
<dbReference type="InterPro" id="IPR050553">
    <property type="entry name" value="Thioredoxin_ResA/DsbE_sf"/>
</dbReference>
<evidence type="ECO:0000313" key="7">
    <source>
        <dbReference type="Proteomes" id="UP000295807"/>
    </source>
</evidence>
<keyword evidence="7" id="KW-1185">Reference proteome</keyword>
<evidence type="ECO:0000313" key="6">
    <source>
        <dbReference type="EMBL" id="TCS87281.1"/>
    </source>
</evidence>
<reference evidence="6 7" key="1">
    <citation type="submission" date="2019-03" db="EMBL/GenBank/DDBJ databases">
        <title>Genomic Encyclopedia of Type Strains, Phase IV (KMG-IV): sequencing the most valuable type-strain genomes for metagenomic binning, comparative biology and taxonomic classification.</title>
        <authorList>
            <person name="Goeker M."/>
        </authorList>
    </citation>
    <scope>NUCLEOTIDE SEQUENCE [LARGE SCALE GENOMIC DNA]</scope>
    <source>
        <strain evidence="6 7">DSM 21100</strain>
    </source>
</reference>
<dbReference type="Pfam" id="PF00578">
    <property type="entry name" value="AhpC-TSA"/>
    <property type="match status" value="1"/>
</dbReference>
<dbReference type="EMBL" id="SMAD01000005">
    <property type="protein sequence ID" value="TCS87281.1"/>
    <property type="molecule type" value="Genomic_DNA"/>
</dbReference>
<evidence type="ECO:0000256" key="3">
    <source>
        <dbReference type="ARBA" id="ARBA00023157"/>
    </source>
</evidence>
<dbReference type="InterPro" id="IPR000866">
    <property type="entry name" value="AhpC/TSA"/>
</dbReference>
<evidence type="ECO:0000256" key="2">
    <source>
        <dbReference type="ARBA" id="ARBA00022748"/>
    </source>
</evidence>
<dbReference type="OrthoDB" id="793244at2"/>
<sequence>MESKMAFMGRLCLPGSILHFLKIILTSILLAILLWSLTEASAQSEQSVASLPELKIGDKIPEEIWTLPLTVVNYPDGEKTITLNDYKGKLIVFELWATWCGPCVTTLPHVLDLQEHFKDEMVVLPVTAENRNLIASILKNSPSKGIEALRKRSFTTLVGDSVLYALFPTGSLPHTVVLGKDGRVKAITLPEYLNEETIQELLGGETPYIPQKVKKVTQLPPLLTFSLGGIQTYKPIYYSTIMGELDGVTGRMTNYQVDSANNRIRYIARNNPILLHYAFSGWNMAAMPSRRILEVSDPSKYTYYYDEVTGKGISYNLEWRRESRYTYEAVLPLSFTKESLFLKMREDLNNFFNVKARIEKREVECWVLKRFGDAKPSFISSGKGESLSVVNGSLYRRLKGDTLLGPADSGALTYVRNEKMNLFVINCLRHMDVFYGKRKQFAVPPIIDETGYTGKVDIDLPEKYTNLEDLRNILRPQGLDLVPEVREIEMFVITEPGNETSDSNELRLTKFGFVPARNL</sequence>
<dbReference type="PANTHER" id="PTHR42852:SF6">
    <property type="entry name" value="THIOL:DISULFIDE INTERCHANGE PROTEIN DSBE"/>
    <property type="match status" value="1"/>
</dbReference>
<evidence type="ECO:0000256" key="4">
    <source>
        <dbReference type="ARBA" id="ARBA00023284"/>
    </source>
</evidence>
<dbReference type="Proteomes" id="UP000295807">
    <property type="component" value="Unassembled WGS sequence"/>
</dbReference>
<dbReference type="Gene3D" id="3.40.30.10">
    <property type="entry name" value="Glutaredoxin"/>
    <property type="match status" value="1"/>
</dbReference>
<dbReference type="AlphaFoldDB" id="A0A4R3KRC4"/>
<accession>A0A4R3KRC4</accession>
<dbReference type="GO" id="GO:0016209">
    <property type="term" value="F:antioxidant activity"/>
    <property type="evidence" value="ECO:0007669"/>
    <property type="project" value="InterPro"/>
</dbReference>
<dbReference type="GO" id="GO:0017004">
    <property type="term" value="P:cytochrome complex assembly"/>
    <property type="evidence" value="ECO:0007669"/>
    <property type="project" value="UniProtKB-KW"/>
</dbReference>
<protein>
    <submittedName>
        <fullName evidence="6">AhpC/TSA family protein</fullName>
    </submittedName>
</protein>
<dbReference type="SUPFAM" id="SSF52833">
    <property type="entry name" value="Thioredoxin-like"/>
    <property type="match status" value="1"/>
</dbReference>
<dbReference type="PROSITE" id="PS51352">
    <property type="entry name" value="THIOREDOXIN_2"/>
    <property type="match status" value="1"/>
</dbReference>
<proteinExistence type="predicted"/>
<gene>
    <name evidence="6" type="ORF">EDD80_10595</name>
</gene>
<dbReference type="GO" id="GO:0016491">
    <property type="term" value="F:oxidoreductase activity"/>
    <property type="evidence" value="ECO:0007669"/>
    <property type="project" value="InterPro"/>
</dbReference>
<name>A0A4R3KRC4_9SPHI</name>
<comment type="caution">
    <text evidence="6">The sequence shown here is derived from an EMBL/GenBank/DDBJ whole genome shotgun (WGS) entry which is preliminary data.</text>
</comment>
<keyword evidence="2" id="KW-0201">Cytochrome c-type biogenesis</keyword>